<protein>
    <submittedName>
        <fullName evidence="2">Uncharacterized protein</fullName>
    </submittedName>
</protein>
<evidence type="ECO:0000256" key="1">
    <source>
        <dbReference type="SAM" id="MobiDB-lite"/>
    </source>
</evidence>
<sequence>MAHKSGRKSYKETPGHKKKVKKPTEKKTVRKRRVVAK</sequence>
<gene>
    <name evidence="2" type="ORF">LCGC14_1257890</name>
</gene>
<feature type="compositionally biased region" description="Basic residues" evidence="1">
    <location>
        <begin position="28"/>
        <end position="37"/>
    </location>
</feature>
<evidence type="ECO:0000313" key="2">
    <source>
        <dbReference type="EMBL" id="KKM88525.1"/>
    </source>
</evidence>
<reference evidence="2" key="1">
    <citation type="journal article" date="2015" name="Nature">
        <title>Complex archaea that bridge the gap between prokaryotes and eukaryotes.</title>
        <authorList>
            <person name="Spang A."/>
            <person name="Saw J.H."/>
            <person name="Jorgensen S.L."/>
            <person name="Zaremba-Niedzwiedzka K."/>
            <person name="Martijn J."/>
            <person name="Lind A.E."/>
            <person name="van Eijk R."/>
            <person name="Schleper C."/>
            <person name="Guy L."/>
            <person name="Ettema T.J."/>
        </authorList>
    </citation>
    <scope>NUCLEOTIDE SEQUENCE</scope>
</reference>
<dbReference type="EMBL" id="LAZR01006948">
    <property type="protein sequence ID" value="KKM88525.1"/>
    <property type="molecule type" value="Genomic_DNA"/>
</dbReference>
<name>A0A0F9NI87_9ZZZZ</name>
<comment type="caution">
    <text evidence="2">The sequence shown here is derived from an EMBL/GenBank/DDBJ whole genome shotgun (WGS) entry which is preliminary data.</text>
</comment>
<organism evidence="2">
    <name type="scientific">marine sediment metagenome</name>
    <dbReference type="NCBI Taxonomy" id="412755"/>
    <lineage>
        <taxon>unclassified sequences</taxon>
        <taxon>metagenomes</taxon>
        <taxon>ecological metagenomes</taxon>
    </lineage>
</organism>
<accession>A0A0F9NI87</accession>
<dbReference type="AlphaFoldDB" id="A0A0F9NI87"/>
<proteinExistence type="predicted"/>
<feature type="region of interest" description="Disordered" evidence="1">
    <location>
        <begin position="1"/>
        <end position="37"/>
    </location>
</feature>